<evidence type="ECO:0008006" key="4">
    <source>
        <dbReference type="Google" id="ProtNLM"/>
    </source>
</evidence>
<keyword evidence="1" id="KW-1133">Transmembrane helix</keyword>
<organism evidence="2 3">
    <name type="scientific">Candidatus Thalassospirochaeta sargassi</name>
    <dbReference type="NCBI Taxonomy" id="3119039"/>
    <lineage>
        <taxon>Bacteria</taxon>
        <taxon>Pseudomonadati</taxon>
        <taxon>Spirochaetota</taxon>
        <taxon>Spirochaetia</taxon>
        <taxon>Spirochaetales</taxon>
        <taxon>Spirochaetaceae</taxon>
        <taxon>Candidatus Thalassospirochaeta</taxon>
    </lineage>
</organism>
<gene>
    <name evidence="2" type="ORF">PQJ61_11840</name>
</gene>
<protein>
    <recommendedName>
        <fullName evidence="4">Zinc-finger domain-containing protein</fullName>
    </recommendedName>
</protein>
<proteinExistence type="predicted"/>
<comment type="caution">
    <text evidence="2">The sequence shown here is derived from an EMBL/GenBank/DDBJ whole genome shotgun (WGS) entry which is preliminary data.</text>
</comment>
<accession>A0AAJ1IHP5</accession>
<name>A0AAJ1IHP5_9SPIO</name>
<sequence length="180" mass="20096">MMCPDKELISAWHDGETGRRWSEEITMHITDCEDCAAEAGRLDSLSILLHESKIPGEKEIRDRVYNAIERRRAVGSSEAFWRRHIDISMPVLLSAAAMLIVFFAAVLFAFQRLEAVPEVVEEIQPEPEISLQVISLEDAAAILLSDDSGFDVLITIPSGDALSVTGEPQLIREADYRRGE</sequence>
<evidence type="ECO:0000313" key="2">
    <source>
        <dbReference type="EMBL" id="MDC7227445.1"/>
    </source>
</evidence>
<keyword evidence="1" id="KW-0812">Transmembrane</keyword>
<reference evidence="2 3" key="1">
    <citation type="submission" date="2022-12" db="EMBL/GenBank/DDBJ databases">
        <title>Metagenome assembled genome from gulf of manar.</title>
        <authorList>
            <person name="Kohli P."/>
            <person name="Pk S."/>
            <person name="Venkata Ramana C."/>
            <person name="Sasikala C."/>
        </authorList>
    </citation>
    <scope>NUCLEOTIDE SEQUENCE [LARGE SCALE GENOMIC DNA]</scope>
    <source>
        <strain evidence="2">JB008</strain>
    </source>
</reference>
<dbReference type="EMBL" id="JAQQAL010000025">
    <property type="protein sequence ID" value="MDC7227445.1"/>
    <property type="molecule type" value="Genomic_DNA"/>
</dbReference>
<evidence type="ECO:0000256" key="1">
    <source>
        <dbReference type="SAM" id="Phobius"/>
    </source>
</evidence>
<keyword evidence="1" id="KW-0472">Membrane</keyword>
<feature type="transmembrane region" description="Helical" evidence="1">
    <location>
        <begin position="91"/>
        <end position="110"/>
    </location>
</feature>
<evidence type="ECO:0000313" key="3">
    <source>
        <dbReference type="Proteomes" id="UP001221217"/>
    </source>
</evidence>
<dbReference type="AlphaFoldDB" id="A0AAJ1IHP5"/>
<dbReference type="Proteomes" id="UP001221217">
    <property type="component" value="Unassembled WGS sequence"/>
</dbReference>